<gene>
    <name evidence="1" type="ORF">chiPu_0020192</name>
</gene>
<evidence type="ECO:0000313" key="2">
    <source>
        <dbReference type="Proteomes" id="UP000287033"/>
    </source>
</evidence>
<comment type="caution">
    <text evidence="1">The sequence shown here is derived from an EMBL/GenBank/DDBJ whole genome shotgun (WGS) entry which is preliminary data.</text>
</comment>
<dbReference type="Proteomes" id="UP000287033">
    <property type="component" value="Unassembled WGS sequence"/>
</dbReference>
<keyword evidence="2" id="KW-1185">Reference proteome</keyword>
<accession>A0A401RUA7</accession>
<name>A0A401RUA7_CHIPU</name>
<dbReference type="AlphaFoldDB" id="A0A401RUA7"/>
<evidence type="ECO:0000313" key="1">
    <source>
        <dbReference type="EMBL" id="GCC21717.1"/>
    </source>
</evidence>
<proteinExistence type="predicted"/>
<dbReference type="STRING" id="137246.A0A401RUA7"/>
<dbReference type="SUPFAM" id="SSF58069">
    <property type="entry name" value="Virus ectodomain"/>
    <property type="match status" value="1"/>
</dbReference>
<dbReference type="Gene3D" id="1.10.287.210">
    <property type="match status" value="1"/>
</dbReference>
<reference evidence="1 2" key="1">
    <citation type="journal article" date="2018" name="Nat. Ecol. Evol.">
        <title>Shark genomes provide insights into elasmobranch evolution and the origin of vertebrates.</title>
        <authorList>
            <person name="Hara Y"/>
            <person name="Yamaguchi K"/>
            <person name="Onimaru K"/>
            <person name="Kadota M"/>
            <person name="Koyanagi M"/>
            <person name="Keeley SD"/>
            <person name="Tatsumi K"/>
            <person name="Tanaka K"/>
            <person name="Motone F"/>
            <person name="Kageyama Y"/>
            <person name="Nozu R"/>
            <person name="Adachi N"/>
            <person name="Nishimura O"/>
            <person name="Nakagawa R"/>
            <person name="Tanegashima C"/>
            <person name="Kiyatake I"/>
            <person name="Matsumoto R"/>
            <person name="Murakumo K"/>
            <person name="Nishida K"/>
            <person name="Terakita A"/>
            <person name="Kuratani S"/>
            <person name="Sato K"/>
            <person name="Hyodo S Kuraku.S."/>
        </authorList>
    </citation>
    <scope>NUCLEOTIDE SEQUENCE [LARGE SCALE GENOMIC DNA]</scope>
</reference>
<protein>
    <submittedName>
        <fullName evidence="1">Uncharacterized protein</fullName>
    </submittedName>
</protein>
<sequence>MTKTLSPLTDVLSVHLSIILMPLPLFTPAPPPHREMPEVDDEWNTHQQVNQYEATSRGKTKQDLHNFFHQQTWWSRLLGGLIPGWGIEMALDQIIDLAYDIKKICQLDRPCFETDEQETQMMMLQNRLVLDFRLAKGGDTCSVIDPQCCTNIDDFFQDILDDTDVINKTGQDARKVPAPQSSDSHGWSFTCWLWSLYRWIPFGKY</sequence>
<organism evidence="1 2">
    <name type="scientific">Chiloscyllium punctatum</name>
    <name type="common">Brownbanded bambooshark</name>
    <name type="synonym">Hemiscyllium punctatum</name>
    <dbReference type="NCBI Taxonomy" id="137246"/>
    <lineage>
        <taxon>Eukaryota</taxon>
        <taxon>Metazoa</taxon>
        <taxon>Chordata</taxon>
        <taxon>Craniata</taxon>
        <taxon>Vertebrata</taxon>
        <taxon>Chondrichthyes</taxon>
        <taxon>Elasmobranchii</taxon>
        <taxon>Galeomorphii</taxon>
        <taxon>Galeoidea</taxon>
        <taxon>Orectolobiformes</taxon>
        <taxon>Hemiscylliidae</taxon>
        <taxon>Chiloscyllium</taxon>
    </lineage>
</organism>
<dbReference type="EMBL" id="BEZZ01002409">
    <property type="protein sequence ID" value="GCC21717.1"/>
    <property type="molecule type" value="Genomic_DNA"/>
</dbReference>